<accession>A0A0H2S208</accession>
<name>A0A0H2S208_9AGAM</name>
<keyword evidence="1" id="KW-1133">Transmembrane helix</keyword>
<evidence type="ECO:0000256" key="1">
    <source>
        <dbReference type="SAM" id="Phobius"/>
    </source>
</evidence>
<keyword evidence="1" id="KW-0472">Membrane</keyword>
<evidence type="ECO:0000313" key="2">
    <source>
        <dbReference type="EMBL" id="KLO15828.1"/>
    </source>
</evidence>
<reference evidence="2 3" key="1">
    <citation type="submission" date="2015-04" db="EMBL/GenBank/DDBJ databases">
        <title>Complete genome sequence of Schizopora paradoxa KUC8140, a cosmopolitan wood degrader in East Asia.</title>
        <authorList>
            <consortium name="DOE Joint Genome Institute"/>
            <person name="Min B."/>
            <person name="Park H."/>
            <person name="Jang Y."/>
            <person name="Kim J.-J."/>
            <person name="Kim K.H."/>
            <person name="Pangilinan J."/>
            <person name="Lipzen A."/>
            <person name="Riley R."/>
            <person name="Grigoriev I.V."/>
            <person name="Spatafora J.W."/>
            <person name="Choi I.-G."/>
        </authorList>
    </citation>
    <scope>NUCLEOTIDE SEQUENCE [LARGE SCALE GENOMIC DNA]</scope>
    <source>
        <strain evidence="2 3">KUC8140</strain>
    </source>
</reference>
<keyword evidence="1" id="KW-0812">Transmembrane</keyword>
<sequence length="68" mass="8021">MESTPEGLLAFYLFVSGIATYLFFRFKSWRIFFRHVEYRSVRQFDNSSADARFYNPNLEDDPPTGVSI</sequence>
<evidence type="ECO:0000313" key="3">
    <source>
        <dbReference type="Proteomes" id="UP000053477"/>
    </source>
</evidence>
<dbReference type="Proteomes" id="UP000053477">
    <property type="component" value="Unassembled WGS sequence"/>
</dbReference>
<dbReference type="AlphaFoldDB" id="A0A0H2S208"/>
<feature type="transmembrane region" description="Helical" evidence="1">
    <location>
        <begin position="6"/>
        <end position="24"/>
    </location>
</feature>
<keyword evidence="3" id="KW-1185">Reference proteome</keyword>
<gene>
    <name evidence="2" type="ORF">SCHPADRAFT_902052</name>
</gene>
<protein>
    <submittedName>
        <fullName evidence="2">Uncharacterized protein</fullName>
    </submittedName>
</protein>
<proteinExistence type="predicted"/>
<organism evidence="2 3">
    <name type="scientific">Schizopora paradoxa</name>
    <dbReference type="NCBI Taxonomy" id="27342"/>
    <lineage>
        <taxon>Eukaryota</taxon>
        <taxon>Fungi</taxon>
        <taxon>Dikarya</taxon>
        <taxon>Basidiomycota</taxon>
        <taxon>Agaricomycotina</taxon>
        <taxon>Agaricomycetes</taxon>
        <taxon>Hymenochaetales</taxon>
        <taxon>Schizoporaceae</taxon>
        <taxon>Schizopora</taxon>
    </lineage>
</organism>
<dbReference type="InParanoid" id="A0A0H2S208"/>
<dbReference type="EMBL" id="KQ085924">
    <property type="protein sequence ID" value="KLO15828.1"/>
    <property type="molecule type" value="Genomic_DNA"/>
</dbReference>